<organism evidence="1 2">
    <name type="scientific">Hymenobacter daecheongensis DSM 21074</name>
    <dbReference type="NCBI Taxonomy" id="1121955"/>
    <lineage>
        <taxon>Bacteria</taxon>
        <taxon>Pseudomonadati</taxon>
        <taxon>Bacteroidota</taxon>
        <taxon>Cytophagia</taxon>
        <taxon>Cytophagales</taxon>
        <taxon>Hymenobacteraceae</taxon>
        <taxon>Hymenobacter</taxon>
    </lineage>
</organism>
<dbReference type="PROSITE" id="PS51257">
    <property type="entry name" value="PROKAR_LIPOPROTEIN"/>
    <property type="match status" value="1"/>
</dbReference>
<evidence type="ECO:0000313" key="1">
    <source>
        <dbReference type="EMBL" id="SHI63055.1"/>
    </source>
</evidence>
<dbReference type="OrthoDB" id="5522116at2"/>
<accession>A0A1M6CPN8</accession>
<gene>
    <name evidence="1" type="ORF">SAMN02745146_1229</name>
</gene>
<sequence length="160" mass="17994">MSFFKPLLLSTLLLAGLGSCKQEKVEPTQDYLVFGWYHGFCRGESCIEIFKIDNAAGQLYEDTQDKYPASDAPYDGVYALKSPAQYQQVQTLPQQIPAQLRTQPVGIIGQPDFADGGGYYVELYDNGQRKFWLIDTQKNNIPTYLHPFVDELSAKIGSLQ</sequence>
<dbReference type="Proteomes" id="UP000184418">
    <property type="component" value="Unassembled WGS sequence"/>
</dbReference>
<reference evidence="1 2" key="1">
    <citation type="submission" date="2016-11" db="EMBL/GenBank/DDBJ databases">
        <authorList>
            <person name="Jaros S."/>
            <person name="Januszkiewicz K."/>
            <person name="Wedrychowicz H."/>
        </authorList>
    </citation>
    <scope>NUCLEOTIDE SEQUENCE [LARGE SCALE GENOMIC DNA]</scope>
    <source>
        <strain evidence="1 2">DSM 21074</strain>
    </source>
</reference>
<evidence type="ECO:0000313" key="2">
    <source>
        <dbReference type="Proteomes" id="UP000184418"/>
    </source>
</evidence>
<keyword evidence="2" id="KW-1185">Reference proteome</keyword>
<name>A0A1M6CPN8_9BACT</name>
<evidence type="ECO:0008006" key="3">
    <source>
        <dbReference type="Google" id="ProtNLM"/>
    </source>
</evidence>
<dbReference type="EMBL" id="FQYN01000002">
    <property type="protein sequence ID" value="SHI63055.1"/>
    <property type="molecule type" value="Genomic_DNA"/>
</dbReference>
<proteinExistence type="predicted"/>
<dbReference type="AlphaFoldDB" id="A0A1M6CPN8"/>
<protein>
    <recommendedName>
        <fullName evidence="3">Lipoprotein</fullName>
    </recommendedName>
</protein>
<dbReference type="RefSeq" id="WP_073106591.1">
    <property type="nucleotide sequence ID" value="NZ_FQYN01000002.1"/>
</dbReference>